<name>A0ABS8UK60_DATST</name>
<feature type="domain" description="FBD" evidence="1">
    <location>
        <begin position="86"/>
        <end position="127"/>
    </location>
</feature>
<evidence type="ECO:0000313" key="3">
    <source>
        <dbReference type="Proteomes" id="UP000823775"/>
    </source>
</evidence>
<protein>
    <recommendedName>
        <fullName evidence="1">FBD domain-containing protein</fullName>
    </recommendedName>
</protein>
<dbReference type="Proteomes" id="UP000823775">
    <property type="component" value="Unassembled WGS sequence"/>
</dbReference>
<sequence>MFKVFYLWQLTNLPCPTFSCKSLHLQLHFVKWHLPGLLNLLKHWPCLEHLIIKITSYCESTSQNPLSWIHLYEFDEDEYWNMVDTPVQCSTHHLKTVEVSGLIMEKQVIRFLKYLLRHSMILKKMKILAENEIYGPISLMSDKGS</sequence>
<dbReference type="InterPro" id="IPR006566">
    <property type="entry name" value="FBD"/>
</dbReference>
<gene>
    <name evidence="2" type="ORF">HAX54_015994</name>
</gene>
<organism evidence="2 3">
    <name type="scientific">Datura stramonium</name>
    <name type="common">Jimsonweed</name>
    <name type="synonym">Common thornapple</name>
    <dbReference type="NCBI Taxonomy" id="4076"/>
    <lineage>
        <taxon>Eukaryota</taxon>
        <taxon>Viridiplantae</taxon>
        <taxon>Streptophyta</taxon>
        <taxon>Embryophyta</taxon>
        <taxon>Tracheophyta</taxon>
        <taxon>Spermatophyta</taxon>
        <taxon>Magnoliopsida</taxon>
        <taxon>eudicotyledons</taxon>
        <taxon>Gunneridae</taxon>
        <taxon>Pentapetalae</taxon>
        <taxon>asterids</taxon>
        <taxon>lamiids</taxon>
        <taxon>Solanales</taxon>
        <taxon>Solanaceae</taxon>
        <taxon>Solanoideae</taxon>
        <taxon>Datureae</taxon>
        <taxon>Datura</taxon>
    </lineage>
</organism>
<accession>A0ABS8UK60</accession>
<evidence type="ECO:0000259" key="1">
    <source>
        <dbReference type="Pfam" id="PF08387"/>
    </source>
</evidence>
<reference evidence="2 3" key="1">
    <citation type="journal article" date="2021" name="BMC Genomics">
        <title>Datura genome reveals duplications of psychoactive alkaloid biosynthetic genes and high mutation rate following tissue culture.</title>
        <authorList>
            <person name="Rajewski A."/>
            <person name="Carter-House D."/>
            <person name="Stajich J."/>
            <person name="Litt A."/>
        </authorList>
    </citation>
    <scope>NUCLEOTIDE SEQUENCE [LARGE SCALE GENOMIC DNA]</scope>
    <source>
        <strain evidence="2">AR-01</strain>
    </source>
</reference>
<evidence type="ECO:0000313" key="2">
    <source>
        <dbReference type="EMBL" id="MCD9558588.1"/>
    </source>
</evidence>
<dbReference type="EMBL" id="JACEIK010002029">
    <property type="protein sequence ID" value="MCD9558588.1"/>
    <property type="molecule type" value="Genomic_DNA"/>
</dbReference>
<keyword evidence="3" id="KW-1185">Reference proteome</keyword>
<proteinExistence type="predicted"/>
<dbReference type="Pfam" id="PF08387">
    <property type="entry name" value="FBD"/>
    <property type="match status" value="1"/>
</dbReference>
<comment type="caution">
    <text evidence="2">The sequence shown here is derived from an EMBL/GenBank/DDBJ whole genome shotgun (WGS) entry which is preliminary data.</text>
</comment>